<feature type="region of interest" description="Disordered" evidence="1">
    <location>
        <begin position="752"/>
        <end position="814"/>
    </location>
</feature>
<evidence type="ECO:0000259" key="2">
    <source>
        <dbReference type="Pfam" id="PF03011"/>
    </source>
</evidence>
<name>A0A2P9D5J7_PLARE</name>
<feature type="domain" description="Cysteine-rich interdomain region 1 gamma" evidence="6">
    <location>
        <begin position="1947"/>
        <end position="1998"/>
    </location>
</feature>
<feature type="compositionally biased region" description="Polar residues" evidence="1">
    <location>
        <begin position="1651"/>
        <end position="1670"/>
    </location>
</feature>
<accession>A0A2P9D5J7</accession>
<feature type="region of interest" description="Disordered" evidence="1">
    <location>
        <begin position="2188"/>
        <end position="2211"/>
    </location>
</feature>
<dbReference type="FunFam" id="1.20.58.830:FF:000002">
    <property type="entry name" value="Erythrocyte membrane protein 1, PfEMP1"/>
    <property type="match status" value="1"/>
</dbReference>
<feature type="compositionally biased region" description="Basic and acidic residues" evidence="1">
    <location>
        <begin position="1260"/>
        <end position="1278"/>
    </location>
</feature>
<dbReference type="Pfam" id="PF05424">
    <property type="entry name" value="Duffy_binding"/>
    <property type="match status" value="4"/>
</dbReference>
<feature type="region of interest" description="Disordered" evidence="1">
    <location>
        <begin position="535"/>
        <end position="554"/>
    </location>
</feature>
<dbReference type="SUPFAM" id="SSF140924">
    <property type="entry name" value="Duffy binding domain-like"/>
    <property type="match status" value="6"/>
</dbReference>
<dbReference type="Pfam" id="PF22672">
    <property type="entry name" value="DBL_C"/>
    <property type="match status" value="3"/>
</dbReference>
<dbReference type="InterPro" id="IPR029210">
    <property type="entry name" value="PfEMP1_NTS"/>
</dbReference>
<dbReference type="FunFam" id="1.20.58.830:FF:000005">
    <property type="entry name" value="Erythrocyte membrane protein 1, PfEMP1"/>
    <property type="match status" value="1"/>
</dbReference>
<feature type="domain" description="Duffy-antigen binding" evidence="3">
    <location>
        <begin position="2283"/>
        <end position="2439"/>
    </location>
</feature>
<feature type="region of interest" description="Disordered" evidence="1">
    <location>
        <begin position="2585"/>
        <end position="2609"/>
    </location>
</feature>
<proteinExistence type="predicted"/>
<dbReference type="InterPro" id="IPR041480">
    <property type="entry name" value="CIDR1_gamma"/>
</dbReference>
<feature type="region of interest" description="Disordered" evidence="1">
    <location>
        <begin position="1646"/>
        <end position="1671"/>
    </location>
</feature>
<sequence>MAPQGGGIVGVSGSGNDKYKYVKDAKNLFDDVGKTVQKNVQENAKKYYDALHGDLSKVTYPNDDLRTGSTPNDPCQLQYDYNTNITGGFSKEYPCRNGREKRFSDTEGAQCHSKKIKDSNSKEGACAPYRRLNLCVRNLENISDFDKINTKDNLLLEVCLAALHEGESIRGEHVKYRANNSDLNTNICTELARSFADIGDTIRGKDLYRGDNGKDKLEKSLKTIFNNIKTKNPKLNDLSLDKVREYWWELNREKVWTALTCHVPEHAKYLGLTCSDGRSSAEKKCRCISYKVPTYFDYVPQYLRWFEEWAEDFCGKRKKQLENAKEQCRKGLDQNNEPRYCDFNGYDCKKTASGKHKYLWDHKCTGCFFSCSDFRKWIKNQKQEFLKQKEKYDKEIKKAEEKDQTSYGKSNNIYEKEFYKELKRNYESVDSFLQLLSKETACKDQPYDDEKKKPINFSKDEETFAPTEYCEPCPWCGVTKEKDKWKRLTQHTACPNVTLYTPKKNATPTKINVLTSGEGHDDINKKLEQFCAQTKGNSGGGSTSVPSGGKSSDKDSLYEDWQCYKHNEVEKVGEEDEEDYENIRNAGGLCILEKKDGEKSVNKQKTFNNFFNFWVAHVLKDSIEWRNKLKSCIQKAKTGKCGNKQCKNKCECYESWVQQKEEEWKLIEEHYEQENFNGADPYVTLEWNLQNDYLQMIKDAYKGVKSVPEFIKEIENIIQKFKGKEKEATNENNSINNLLEYEAKEAKECKKCTQTHNKDPCDNTDGARIGKQRSAGDENDEDEESEDDEAPKQQQSRTNPCSGEVTKGGTATKYPVLAHKVAQKLHEKARADMLERSGKNGGESKDKAKGVGKDSEKVSVLRGDIKQAEFKEGKRSDLDNCNICIIDKKHSKAATTESKDPCHGKGEGFDIGTDWKPGNSKSSTPEVYIRPRREHMCTSNLEKLDVNNVTSNGNVNDTFLVDVLLAAKSEAEYIKKKYQTNDGKNGLKYDEVTTCRAMKSSFADIGDIIRGKDLWDKDQSSTDIKNKLENIFPKIKEEIKKKHPEETKKKYDGDTNHKLLREDWWTANRHIVWKAMKCHTSDMNCDSDTPYDDYIPQRLRWMTEWAEWFCKAQNKYYGELEDACGSCKGNAEGQCKEGTPECIKCTAACKKYGENITKWKTQWYKIQIPYITSYQRAQANYVGTAYLGADNQQMLDFLAELIRKSGGGKGGKGVDPPNSPYATSEGYVHQEARVGECDEQNEFCYYKNGVASTSAGGGKQNEKYAFKNPPKDHDDACKCKTRPAPTVPKRGEEDNRKRSEDGEQEPRGPIPQPPPATPPLDVCPIVATALTKDTLEAACPTKYGSKAPSSWKCIPTTTTTRDTPGGKPGDSTTSGDTGGICIPPRRRKLYIGKIKEWATKQNTGDTTLSGGESSSDAGSGEVKGPNGDSTPATSQSQSDLLTAFVESAAIETFFLWHQYKQLHKTPQEDGGVPQIPSVPQVLPVGAGPPTIAGVPSVGGFPGAGGIPGVGVPGAGIPIVPGGSWTQGAPSEAIRGPNGMDDGPSPGGTLTLLDGNLLIPRGPHGHNGLQLPSSHSGPLEPNHPDNLQNGKIPNDFLKQMFYTLGDYADILFGKNDILIQNTGTGGSEKDEMSQREEEIKNAIEKFFKPGGEQSSPVKTPTQSSDTPSSWWEENGPHIWNGMICALTYKENDPDTSAKGEEKIEKIDNPDNLWDNTKNKPKEDKYLYDQVRLKDDDSGTEPISNEQQPTTLKDFVLRPPFFRYLQEWGESFCGMRKKMLKKIYKECRGDYDGDKYCSGDGYHCTDTNVSKKDLFADLNCRGCEKECTNYRKWIDIKFKEYESQNNKYGSEHGKLEELSSSNVNYQKLKDYTSVAQFLQALKRCKNSESDDDKDKEYEKNKIDFHNSQNTFNPSTYCKACPLNGVTCGGRNGCTRNRENNKRNLGGKSKGIDVLINYGATNDTDSDLDKNCKDYGLYKDLRTHKWQCQHLNEIYKCKLTNYVTSEYYHDEIPFNILFHRWIKDFLDDYYKSNKQIEVCTKKGENKCECVKKWIEKKREEWTNIKEHFQEQEHGDPYDIAYIVKSFFEKDPFLGPFIKAIKGDKDIEGFKELDKCKDEACYSSNIGKINHDFITKLLDGLQKKITTCQNQPSGQTPSTCDKTLTLVEDIDTLDDIHDDHYIVKPGVCNDKTVEKPKDKKEEEETEKGDKHVEPKEDEICAENKNVDCNKVGKGNNKLIQVPMDPKNGRDKDRNNDGDGNKCGGIDIKNNGEWKNKEDSEYPKLTEGIYVSPRRQKLCLKGLQDATDETQLKDKLLTAAANEGYNLGIKYDEYKNKYTVHPCNALEYSFYDYEHIILGDDPLEPDNKDIGKALKNLFNRKGSSGGGERNSKERQHFWNDNKSCVWSAMKCGYEKGRKYGKTNAPEIEDCENTPTEFDGVPQFLMWFTEWSEDFCIQRNKQLVNLIRGCTGCTVSGSGDNKTCDKKGKPCTECSKQCKIYKEWLKTWQEHYKKQEKKYKDDKITYENVPNVKDSPNAHDYLSKILNKLCKNSSGICDYTCMDELSTKKDSENIPLSLEYPPLEIEGRCTCKPPSPVPAPPPRTPEDNLPPPPAREPFDPTILQTTIPLGIALALTSIAFLFLKKKSKPPVDLFSVLEIPQNDYDMPTKLSPNRYIPYTSGKYRGKRYIYIEGDSSSDEKYAFMSDTTDITSSESEYEEFDINDIYPYQSPKYKTLIEVVLEPSKRDTTNTPNDIANGDTPTNKFTDNEWNELKNDFITNILQSEQNTEPNILSDNMDNNTHPTPSRDTLDQKAFIMSIHDRNLLNGEECNYDMANIVDSPYSGTKDPTSGNLGSYSDKNGPYSGTDLINDALSGNQPIDIYDEILKRKENELFGTNHVKHTSTHGVAKNTYSDPIMNQLDFFHKWFDRHRNMCEQWDTNNKKEELLDKLKEEWNKENNTNSGKIYNSDNKPSDNHVLNTDVSIQIDMDDPKPINIVDTNVDTRTMDIMEDDIYYDVNDDKTSMDNNNNLVYKNNPVDNNNSTYNHRNPADINKNFLDKNNQNQHPIEKTTKIQIEMNSNNREMVEQQYPISDMWNI</sequence>
<evidence type="ECO:0000259" key="3">
    <source>
        <dbReference type="Pfam" id="PF05424"/>
    </source>
</evidence>
<evidence type="ECO:0000259" key="4">
    <source>
        <dbReference type="Pfam" id="PF15445"/>
    </source>
</evidence>
<feature type="compositionally biased region" description="Polar residues" evidence="1">
    <location>
        <begin position="792"/>
        <end position="801"/>
    </location>
</feature>
<feature type="compositionally biased region" description="Pro residues" evidence="1">
    <location>
        <begin position="2587"/>
        <end position="2609"/>
    </location>
</feature>
<feature type="compositionally biased region" description="Low complexity" evidence="1">
    <location>
        <begin position="1355"/>
        <end position="1375"/>
    </location>
</feature>
<organism evidence="8 9">
    <name type="scientific">Plasmodium reichenowi</name>
    <dbReference type="NCBI Taxonomy" id="5854"/>
    <lineage>
        <taxon>Eukaryota</taxon>
        <taxon>Sar</taxon>
        <taxon>Alveolata</taxon>
        <taxon>Apicomplexa</taxon>
        <taxon>Aconoidasida</taxon>
        <taxon>Haemosporida</taxon>
        <taxon>Plasmodiidae</taxon>
        <taxon>Plasmodium</taxon>
        <taxon>Plasmodium (Laverania)</taxon>
    </lineage>
</organism>
<feature type="domain" description="Duffy-binding-like" evidence="7">
    <location>
        <begin position="2444"/>
        <end position="2548"/>
    </location>
</feature>
<feature type="compositionally biased region" description="Basic and acidic residues" evidence="1">
    <location>
        <begin position="1289"/>
        <end position="1306"/>
    </location>
</feature>
<feature type="domain" description="Duffy-binding-like" evidence="2">
    <location>
        <begin position="610"/>
        <end position="755"/>
    </location>
</feature>
<feature type="domain" description="Duffy-antigen binding" evidence="3">
    <location>
        <begin position="927"/>
        <end position="1100"/>
    </location>
</feature>
<evidence type="ECO:0000313" key="8">
    <source>
        <dbReference type="EMBL" id="SOV76315.1"/>
    </source>
</evidence>
<feature type="domain" description="Duffy-binding-like" evidence="7">
    <location>
        <begin position="1765"/>
        <end position="1912"/>
    </location>
</feature>
<dbReference type="Gene3D" id="1.20.1310.20">
    <property type="entry name" value="Duffy-antigen binding domain"/>
    <property type="match status" value="4"/>
</dbReference>
<feature type="compositionally biased region" description="Basic and acidic residues" evidence="1">
    <location>
        <begin position="1690"/>
        <end position="1707"/>
    </location>
</feature>
<dbReference type="FunFam" id="1.10.1900.40:FF:000001">
    <property type="entry name" value="Erythrocyte membrane protein 1"/>
    <property type="match status" value="1"/>
</dbReference>
<feature type="compositionally biased region" description="Low complexity" evidence="1">
    <location>
        <begin position="1409"/>
        <end position="1420"/>
    </location>
</feature>
<feature type="region of interest" description="Disordered" evidence="1">
    <location>
        <begin position="834"/>
        <end position="857"/>
    </location>
</feature>
<evidence type="ECO:0000259" key="7">
    <source>
        <dbReference type="Pfam" id="PF22672"/>
    </source>
</evidence>
<dbReference type="VEuPathDB" id="PlasmoDB:PRG01_0414700"/>
<evidence type="ECO:0000313" key="9">
    <source>
        <dbReference type="Proteomes" id="UP000240500"/>
    </source>
</evidence>
<feature type="compositionally biased region" description="Pro residues" evidence="1">
    <location>
        <begin position="1308"/>
        <end position="1318"/>
    </location>
</feature>
<dbReference type="InterPro" id="IPR054595">
    <property type="entry name" value="DBL_C"/>
</dbReference>
<dbReference type="GO" id="GO:0046789">
    <property type="term" value="F:host cell surface receptor binding"/>
    <property type="evidence" value="ECO:0007669"/>
    <property type="project" value="InterPro"/>
</dbReference>
<dbReference type="Gene3D" id="1.20.58.1930">
    <property type="match status" value="1"/>
</dbReference>
<gene>
    <name evidence="8" type="ORF">PRG01_0414700</name>
</gene>
<dbReference type="InterPro" id="IPR004258">
    <property type="entry name" value="DBL"/>
</dbReference>
<evidence type="ECO:0000259" key="6">
    <source>
        <dbReference type="Pfam" id="PF18562"/>
    </source>
</evidence>
<reference evidence="8 9" key="1">
    <citation type="submission" date="2016-09" db="EMBL/GenBank/DDBJ databases">
        <authorList>
            <consortium name="Pathogen Informatics"/>
        </authorList>
    </citation>
    <scope>NUCLEOTIDE SEQUENCE [LARGE SCALE GENOMIC DNA]</scope>
</reference>
<evidence type="ECO:0000259" key="5">
    <source>
        <dbReference type="Pfam" id="PF15447"/>
    </source>
</evidence>
<feature type="domain" description="Duffy-binding-like" evidence="2">
    <location>
        <begin position="2014"/>
        <end position="2150"/>
    </location>
</feature>
<feature type="region of interest" description="Disordered" evidence="1">
    <location>
        <begin position="1690"/>
        <end position="1718"/>
    </location>
</feature>
<dbReference type="InterPro" id="IPR029211">
    <property type="entry name" value="PfEMP1_ATS"/>
</dbReference>
<feature type="compositionally biased region" description="Polar residues" evidence="1">
    <location>
        <begin position="1427"/>
        <end position="1437"/>
    </location>
</feature>
<feature type="domain" description="Plasmodium falciparum erythrocyte membrane protein-1 N-terminal segment" evidence="5">
    <location>
        <begin position="24"/>
        <end position="58"/>
    </location>
</feature>
<dbReference type="InterPro" id="IPR044932">
    <property type="entry name" value="PfEMP1_ATS_sf"/>
</dbReference>
<dbReference type="Proteomes" id="UP000240500">
    <property type="component" value="Chromosome 4"/>
</dbReference>
<feature type="compositionally biased region" description="Basic and acidic residues" evidence="1">
    <location>
        <begin position="752"/>
        <end position="761"/>
    </location>
</feature>
<dbReference type="Pfam" id="PF15447">
    <property type="entry name" value="NTS"/>
    <property type="match status" value="1"/>
</dbReference>
<dbReference type="FunFam" id="1.20.58.830:FF:000021">
    <property type="entry name" value="Erythrocyte membrane protein 1, PfEMP1"/>
    <property type="match status" value="1"/>
</dbReference>
<feature type="region of interest" description="Disordered" evidence="1">
    <location>
        <begin position="2227"/>
        <end position="2261"/>
    </location>
</feature>
<feature type="compositionally biased region" description="Acidic residues" evidence="1">
    <location>
        <begin position="777"/>
        <end position="789"/>
    </location>
</feature>
<feature type="region of interest" description="Disordered" evidence="1">
    <location>
        <begin position="1401"/>
        <end position="1437"/>
    </location>
</feature>
<dbReference type="VEuPathDB" id="PlasmoDB:PRCDC_0400100"/>
<dbReference type="Pfam" id="PF03011">
    <property type="entry name" value="PFEMP"/>
    <property type="match status" value="2"/>
</dbReference>
<dbReference type="EMBL" id="LT969567">
    <property type="protein sequence ID" value="SOV76315.1"/>
    <property type="molecule type" value="Genomic_DNA"/>
</dbReference>
<protein>
    <submittedName>
        <fullName evidence="8">Erythrocyte membrane protein 1, PfEMP1, putative</fullName>
    </submittedName>
</protein>
<dbReference type="Gene3D" id="1.20.58.830">
    <property type="match status" value="5"/>
</dbReference>
<dbReference type="Pfam" id="PF15445">
    <property type="entry name" value="ATS"/>
    <property type="match status" value="1"/>
</dbReference>
<feature type="region of interest" description="Disordered" evidence="1">
    <location>
        <begin position="1340"/>
        <end position="1383"/>
    </location>
</feature>
<feature type="region of interest" description="Disordered" evidence="1">
    <location>
        <begin position="1253"/>
        <end position="1322"/>
    </location>
</feature>
<dbReference type="Pfam" id="PF18562">
    <property type="entry name" value="CIDR1_gamma"/>
    <property type="match status" value="1"/>
</dbReference>
<feature type="domain" description="Duffy-binding-like" evidence="7">
    <location>
        <begin position="308"/>
        <end position="468"/>
    </location>
</feature>
<evidence type="ECO:0000256" key="1">
    <source>
        <dbReference type="SAM" id="MobiDB-lite"/>
    </source>
</evidence>
<dbReference type="Gene3D" id="1.10.1900.40">
    <property type="entry name" value="Acidic terminal segments, variant surface antigen of PfEMP1"/>
    <property type="match status" value="2"/>
</dbReference>
<dbReference type="InterPro" id="IPR008602">
    <property type="entry name" value="Duffy-antigen-binding"/>
</dbReference>
<feature type="compositionally biased region" description="Basic and acidic residues" evidence="1">
    <location>
        <begin position="2242"/>
        <end position="2255"/>
    </location>
</feature>
<feature type="region of interest" description="Disordered" evidence="1">
    <location>
        <begin position="1557"/>
        <end position="1588"/>
    </location>
</feature>
<feature type="domain" description="Plasmodium falciparum erythrocyte membrane protein 1 acidic terminal segment" evidence="4">
    <location>
        <begin position="2620"/>
        <end position="3091"/>
    </location>
</feature>
<feature type="domain" description="Duffy-antigen binding" evidence="3">
    <location>
        <begin position="124"/>
        <end position="304"/>
    </location>
</feature>
<dbReference type="InterPro" id="IPR042202">
    <property type="entry name" value="Duffy-ag-bd_sf"/>
</dbReference>
<dbReference type="GO" id="GO:0016020">
    <property type="term" value="C:membrane"/>
    <property type="evidence" value="ECO:0007669"/>
    <property type="project" value="InterPro"/>
</dbReference>
<feature type="domain" description="Duffy-antigen binding" evidence="3">
    <location>
        <begin position="1379"/>
        <end position="1695"/>
    </location>
</feature>